<dbReference type="SUPFAM" id="SSF51695">
    <property type="entry name" value="PLC-like phosphodiesterases"/>
    <property type="match status" value="1"/>
</dbReference>
<dbReference type="InterPro" id="IPR030395">
    <property type="entry name" value="GP_PDE_dom"/>
</dbReference>
<evidence type="ECO:0000313" key="3">
    <source>
        <dbReference type="Proteomes" id="UP000237350"/>
    </source>
</evidence>
<proteinExistence type="predicted"/>
<accession>A0A2S4JM42</accession>
<evidence type="ECO:0000259" key="1">
    <source>
        <dbReference type="PROSITE" id="PS51704"/>
    </source>
</evidence>
<sequence>MRIIAHRGASGYAPENTLPAMERALEQKAQGLELDVQLTADGQVVVIHDWTLDRTTTGSGAVRSLSLEEIQRHDAGSWKDSAFAGTRVPTLQEVIDLIPETLLLNVEIKIQAFDRRDIETPVVEILKKNNRLEHTVISSFNHECLRRLHSLDSTVKLGCLYEANLVNPLEYFEQMGVDFYSVHLDHDYVSAPVVDLFHAQGMQVYSWTVNNRETALALQGMGIDGIITNYPDMMDL</sequence>
<dbReference type="InterPro" id="IPR017946">
    <property type="entry name" value="PLC-like_Pdiesterase_TIM-brl"/>
</dbReference>
<name>A0A2S4JM42_9SPIO</name>
<feature type="domain" description="GP-PDE" evidence="1">
    <location>
        <begin position="1"/>
        <end position="236"/>
    </location>
</feature>
<dbReference type="RefSeq" id="WP_103680536.1">
    <property type="nucleotide sequence ID" value="NZ_LPWH01000073.1"/>
</dbReference>
<comment type="caution">
    <text evidence="2">The sequence shown here is derived from an EMBL/GenBank/DDBJ whole genome shotgun (WGS) entry which is preliminary data.</text>
</comment>
<dbReference type="EMBL" id="LPWH01000073">
    <property type="protein sequence ID" value="POR00588.1"/>
    <property type="molecule type" value="Genomic_DNA"/>
</dbReference>
<dbReference type="Proteomes" id="UP000237350">
    <property type="component" value="Unassembled WGS sequence"/>
</dbReference>
<dbReference type="GO" id="GO:0006629">
    <property type="term" value="P:lipid metabolic process"/>
    <property type="evidence" value="ECO:0007669"/>
    <property type="project" value="InterPro"/>
</dbReference>
<dbReference type="GO" id="GO:0008081">
    <property type="term" value="F:phosphoric diester hydrolase activity"/>
    <property type="evidence" value="ECO:0007669"/>
    <property type="project" value="InterPro"/>
</dbReference>
<evidence type="ECO:0000313" key="2">
    <source>
        <dbReference type="EMBL" id="POR00588.1"/>
    </source>
</evidence>
<dbReference type="Gene3D" id="3.20.20.190">
    <property type="entry name" value="Phosphatidylinositol (PI) phosphodiesterase"/>
    <property type="match status" value="1"/>
</dbReference>
<reference evidence="3" key="1">
    <citation type="submission" date="2015-12" db="EMBL/GenBank/DDBJ databases">
        <authorList>
            <person name="Lodha T.D."/>
            <person name="Chintalapati S."/>
            <person name="Chintalapati V.R."/>
            <person name="Sravanthi T."/>
        </authorList>
    </citation>
    <scope>NUCLEOTIDE SEQUENCE [LARGE SCALE GENOMIC DNA]</scope>
    <source>
        <strain evidence="3">JC133</strain>
    </source>
</reference>
<dbReference type="Pfam" id="PF03009">
    <property type="entry name" value="GDPD"/>
    <property type="match status" value="1"/>
</dbReference>
<dbReference type="PROSITE" id="PS51704">
    <property type="entry name" value="GP_PDE"/>
    <property type="match status" value="1"/>
</dbReference>
<dbReference type="OrthoDB" id="384721at2"/>
<dbReference type="AlphaFoldDB" id="A0A2S4JM42"/>
<dbReference type="PANTHER" id="PTHR46211">
    <property type="entry name" value="GLYCEROPHOSPHORYL DIESTER PHOSPHODIESTERASE"/>
    <property type="match status" value="1"/>
</dbReference>
<protein>
    <submittedName>
        <fullName evidence="2">Glycerophosphodiester phosphodiesterase</fullName>
    </submittedName>
</protein>
<gene>
    <name evidence="2" type="ORF">AU468_09585</name>
</gene>
<organism evidence="2 3">
    <name type="scientific">Alkalispirochaeta sphaeroplastigenens</name>
    <dbReference type="NCBI Taxonomy" id="1187066"/>
    <lineage>
        <taxon>Bacteria</taxon>
        <taxon>Pseudomonadati</taxon>
        <taxon>Spirochaetota</taxon>
        <taxon>Spirochaetia</taxon>
        <taxon>Spirochaetales</taxon>
        <taxon>Spirochaetaceae</taxon>
        <taxon>Alkalispirochaeta</taxon>
    </lineage>
</organism>
<dbReference type="PANTHER" id="PTHR46211:SF1">
    <property type="entry name" value="GLYCEROPHOSPHODIESTER PHOSPHODIESTERASE, CYTOPLASMIC"/>
    <property type="match status" value="1"/>
</dbReference>
<dbReference type="CDD" id="cd08563">
    <property type="entry name" value="GDPD_TtGDE_like"/>
    <property type="match status" value="1"/>
</dbReference>
<keyword evidence="3" id="KW-1185">Reference proteome</keyword>